<evidence type="ECO:0000256" key="2">
    <source>
        <dbReference type="ARBA" id="ARBA00023125"/>
    </source>
</evidence>
<dbReference type="PANTHER" id="PTHR43280">
    <property type="entry name" value="ARAC-FAMILY TRANSCRIPTIONAL REGULATOR"/>
    <property type="match status" value="1"/>
</dbReference>
<proteinExistence type="predicted"/>
<dbReference type="PROSITE" id="PS01124">
    <property type="entry name" value="HTH_ARAC_FAMILY_2"/>
    <property type="match status" value="1"/>
</dbReference>
<feature type="domain" description="HTH araC/xylS-type" evidence="5">
    <location>
        <begin position="430"/>
        <end position="530"/>
    </location>
</feature>
<evidence type="ECO:0000313" key="7">
    <source>
        <dbReference type="Proteomes" id="UP000016649"/>
    </source>
</evidence>
<gene>
    <name evidence="6" type="ORF">HMPREF9193_01475</name>
</gene>
<dbReference type="InterPro" id="IPR018060">
    <property type="entry name" value="HTH_AraC"/>
</dbReference>
<evidence type="ECO:0000256" key="3">
    <source>
        <dbReference type="ARBA" id="ARBA00023163"/>
    </source>
</evidence>
<evidence type="ECO:0000256" key="1">
    <source>
        <dbReference type="ARBA" id="ARBA00023015"/>
    </source>
</evidence>
<organism evidence="6 7">
    <name type="scientific">Treponema lecithinolyticum ATCC 700332</name>
    <dbReference type="NCBI Taxonomy" id="1321815"/>
    <lineage>
        <taxon>Bacteria</taxon>
        <taxon>Pseudomonadati</taxon>
        <taxon>Spirochaetota</taxon>
        <taxon>Spirochaetia</taxon>
        <taxon>Spirochaetales</taxon>
        <taxon>Treponemataceae</taxon>
        <taxon>Treponema</taxon>
    </lineage>
</organism>
<dbReference type="InterPro" id="IPR020449">
    <property type="entry name" value="Tscrpt_reg_AraC-type_HTH"/>
</dbReference>
<keyword evidence="4" id="KW-0472">Membrane</keyword>
<comment type="caution">
    <text evidence="6">The sequence shown here is derived from an EMBL/GenBank/DDBJ whole genome shotgun (WGS) entry which is preliminary data.</text>
</comment>
<keyword evidence="4" id="KW-1133">Transmembrane helix</keyword>
<keyword evidence="7" id="KW-1185">Reference proteome</keyword>
<keyword evidence="4" id="KW-0812">Transmembrane</keyword>
<dbReference type="InterPro" id="IPR009057">
    <property type="entry name" value="Homeodomain-like_sf"/>
</dbReference>
<keyword evidence="2" id="KW-0238">DNA-binding</keyword>
<dbReference type="Gene3D" id="1.10.10.60">
    <property type="entry name" value="Homeodomain-like"/>
    <property type="match status" value="2"/>
</dbReference>
<dbReference type="Proteomes" id="UP000016649">
    <property type="component" value="Unassembled WGS sequence"/>
</dbReference>
<evidence type="ECO:0000313" key="6">
    <source>
        <dbReference type="EMBL" id="ERJ92315.1"/>
    </source>
</evidence>
<name>A0ABN0NXN1_TRELE</name>
<feature type="transmembrane region" description="Helical" evidence="4">
    <location>
        <begin position="257"/>
        <end position="279"/>
    </location>
</feature>
<dbReference type="Pfam" id="PF12833">
    <property type="entry name" value="HTH_18"/>
    <property type="match status" value="1"/>
</dbReference>
<keyword evidence="3" id="KW-0804">Transcription</keyword>
<dbReference type="SMART" id="SM00342">
    <property type="entry name" value="HTH_ARAC"/>
    <property type="match status" value="1"/>
</dbReference>
<evidence type="ECO:0000256" key="4">
    <source>
        <dbReference type="SAM" id="Phobius"/>
    </source>
</evidence>
<dbReference type="PRINTS" id="PR00032">
    <property type="entry name" value="HTHARAC"/>
</dbReference>
<evidence type="ECO:0000259" key="5">
    <source>
        <dbReference type="PROSITE" id="PS01124"/>
    </source>
</evidence>
<protein>
    <submittedName>
        <fullName evidence="6">Transcriptional regulator, AraC family</fullName>
    </submittedName>
</protein>
<accession>A0ABN0NXN1</accession>
<dbReference type="SUPFAM" id="SSF46689">
    <property type="entry name" value="Homeodomain-like"/>
    <property type="match status" value="1"/>
</dbReference>
<sequence length="538" mass="59609">MCIAEYLIFYRKISDTKNEYKTAALKTADTLDFTVHEIQRLSQLLLINSDLLRFVVQSSVGTGSSDIQTLIDAQRHLSYVKSIHPAVEDVYVYAKNSDYLLTAGNAFFDIDRMYNSLFAFEGLNSGQWRTRYLRPVHANEWLNETVVSVNGRKCAAAVFAQTFPLQNASANIGKLIVLLKKTYLQSLIDPLFSDFAAGGWAAVFNDNANDLCTCALVPLDRSVFETCRRALKGETLSGQNAVGFVCRKKINKRMYTVFIYPLTVSGAYFAAGIPGFSFLKGLQDVRFIVFALVPLLLFACALCILKFLFYTVFNSAAAQNINFSGKTKALSSIAFERKQNVNGNDACNLLENTANIGEAAGTSAAFYTSSRDYAAAVTGAEKTATSVAAAVADTKETAYFVGAAEKTANSAEKKSAENVYDTETDTAMAKRVSAYIQKNYSNQLLNISQMAQDFGTKESFLYHFFKSRMNKSFACYLEDFRLENARSVFQTDMKACVNVLAGQCGYANPQTFRRAFKKKYGLTPSEFKQQVFATSNEL</sequence>
<feature type="transmembrane region" description="Helical" evidence="4">
    <location>
        <begin position="285"/>
        <end position="309"/>
    </location>
</feature>
<reference evidence="6 7" key="1">
    <citation type="submission" date="2013-08" db="EMBL/GenBank/DDBJ databases">
        <authorList>
            <person name="Weinstock G."/>
            <person name="Sodergren E."/>
            <person name="Wylie T."/>
            <person name="Fulton L."/>
            <person name="Fulton R."/>
            <person name="Fronick C."/>
            <person name="O'Laughlin M."/>
            <person name="Godfrey J."/>
            <person name="Miner T."/>
            <person name="Herter B."/>
            <person name="Appelbaum E."/>
            <person name="Cordes M."/>
            <person name="Lek S."/>
            <person name="Wollam A."/>
            <person name="Pepin K.H."/>
            <person name="Palsikar V.B."/>
            <person name="Mitreva M."/>
            <person name="Wilson R.K."/>
        </authorList>
    </citation>
    <scope>NUCLEOTIDE SEQUENCE [LARGE SCALE GENOMIC DNA]</scope>
    <source>
        <strain evidence="6 7">ATCC 700332</strain>
    </source>
</reference>
<dbReference type="PANTHER" id="PTHR43280:SF2">
    <property type="entry name" value="HTH-TYPE TRANSCRIPTIONAL REGULATOR EXSA"/>
    <property type="match status" value="1"/>
</dbReference>
<dbReference type="EMBL" id="AWVH01000037">
    <property type="protein sequence ID" value="ERJ92315.1"/>
    <property type="molecule type" value="Genomic_DNA"/>
</dbReference>
<keyword evidence="1" id="KW-0805">Transcription regulation</keyword>